<dbReference type="EMBL" id="GAKT01000055">
    <property type="protein sequence ID" value="JAA93007.1"/>
    <property type="molecule type" value="mRNA"/>
</dbReference>
<evidence type="ECO:0000256" key="2">
    <source>
        <dbReference type="ARBA" id="ARBA00022701"/>
    </source>
</evidence>
<evidence type="ECO:0000256" key="4">
    <source>
        <dbReference type="ARBA" id="ARBA00022840"/>
    </source>
</evidence>
<dbReference type="GO" id="GO:0003777">
    <property type="term" value="F:microtubule motor activity"/>
    <property type="evidence" value="ECO:0007669"/>
    <property type="project" value="InterPro"/>
</dbReference>
<keyword evidence="3 8" id="KW-0547">Nucleotide-binding</keyword>
<organism evidence="12">
    <name type="scientific">Cupiennius salei</name>
    <name type="common">American wandering spider</name>
    <dbReference type="NCBI Taxonomy" id="6928"/>
    <lineage>
        <taxon>Eukaryota</taxon>
        <taxon>Metazoa</taxon>
        <taxon>Ecdysozoa</taxon>
        <taxon>Arthropoda</taxon>
        <taxon>Chelicerata</taxon>
        <taxon>Arachnida</taxon>
        <taxon>Araneae</taxon>
        <taxon>Araneomorphae</taxon>
        <taxon>Entelegynae</taxon>
        <taxon>Lycosoidea</taxon>
        <taxon>Ctenidae</taxon>
        <taxon>Cupiennius</taxon>
    </lineage>
</organism>
<feature type="region of interest" description="Disordered" evidence="10">
    <location>
        <begin position="683"/>
        <end position="797"/>
    </location>
</feature>
<dbReference type="InterPro" id="IPR036961">
    <property type="entry name" value="Kinesin_motor_dom_sf"/>
</dbReference>
<dbReference type="GO" id="GO:0005524">
    <property type="term" value="F:ATP binding"/>
    <property type="evidence" value="ECO:0007669"/>
    <property type="project" value="UniProtKB-UniRule"/>
</dbReference>
<dbReference type="Gene3D" id="3.40.850.10">
    <property type="entry name" value="Kinesin motor domain"/>
    <property type="match status" value="1"/>
</dbReference>
<feature type="region of interest" description="Disordered" evidence="10">
    <location>
        <begin position="383"/>
        <end position="410"/>
    </location>
</feature>
<feature type="compositionally biased region" description="Low complexity" evidence="10">
    <location>
        <begin position="744"/>
        <end position="761"/>
    </location>
</feature>
<dbReference type="CDD" id="cd01370">
    <property type="entry name" value="KISc_KIP3_like"/>
    <property type="match status" value="1"/>
</dbReference>
<keyword evidence="7" id="KW-0963">Cytoplasm</keyword>
<dbReference type="PRINTS" id="PR00380">
    <property type="entry name" value="KINESINHEAVY"/>
</dbReference>
<sequence length="879" mass="100247">MPNSKGAHSNHARSQQLKVVVRIRPLFEHEEAKGATKIARKADEKMVLLADPTAGDPVDVLRAKRAQERKYVFDWAFDENSTQEDVYEKTTKTLVDSVVDGYNGTVFAYGATGSGKTYTMVGEDENPGIMVRALKDLFKEVDTKHKIYDVSMSYLEIYNENIRDLLNPSPAPLELREDAKGNHQVAGLSEVDINSSEEVMTLLMRGNKRRTQESTGANKTSSRSHAVLVVQVRRRSPAHSQHQQLKTGRLYMVDLAGSERAAQTQNTGKRLLEGAHINKSLLALGNCINALAERNPRYVNFRDSKLTRILKEPLSGNCRTVMVSHISPSHFHFEESRNTLSYADRAKNITTKLKSNVSDVSYHVAQYQAIISELRQEIETLQRRIKDSKPSPTPDEKSDSSKDEKKLTEEEMKHLKKKLIESFNTQMDVRRRMMEIDNTLLAQNIEFDKLGMVISEWETEKAVSALDNRDVSDRDVDSSDSNRDLDRKDMPDHVQQAWDDLQFMKNQNHRYLEMREDCDSDYKTCKQKTLAVTESLSEKASSREQRELLSLLTRVYQLEIEKLEMQSAQLSREHELRCRDLMILRYDRQRQLCDEIITKQRILIDSLATGEKAQNVNARRELNELYRIYQQEIQELSNGRSSDLGHLSLYSSGLYRPNSSGLRPLGSSGSMLELHQLDSNKYAGSPSLRSNALPPITSQGENADSERRLFQRRKREPFRRDSDDSTSTHHLPPLAGQVADFRNGRTFSRFSNSSSNSSSSMNDRRSVSTGSPLDYASYTTTSSNGRSSNSSDQQSQKLKRLEELEEPLKKRFGLLPSLRQRKGRGTSSDSEVLAYNRTRQMERDGVNHANNKFHPEARKHKIAEERRTKLWGNGRAVGY</sequence>
<evidence type="ECO:0000256" key="1">
    <source>
        <dbReference type="ARBA" id="ARBA00004245"/>
    </source>
</evidence>
<dbReference type="InterPro" id="IPR027417">
    <property type="entry name" value="P-loop_NTPase"/>
</dbReference>
<feature type="region of interest" description="Disordered" evidence="10">
    <location>
        <begin position="469"/>
        <end position="490"/>
    </location>
</feature>
<dbReference type="InterPro" id="IPR027640">
    <property type="entry name" value="Kinesin-like_fam"/>
</dbReference>
<proteinExistence type="evidence at transcript level"/>
<dbReference type="SMART" id="SM00129">
    <property type="entry name" value="KISc"/>
    <property type="match status" value="1"/>
</dbReference>
<feature type="compositionally biased region" description="Polar residues" evidence="10">
    <location>
        <begin position="213"/>
        <end position="224"/>
    </location>
</feature>
<keyword evidence="6 8" id="KW-0505">Motor protein</keyword>
<dbReference type="PANTHER" id="PTHR47968:SF13">
    <property type="entry name" value="KINESIN-LIKE PROTEIN KIF19 ISOFORM X1"/>
    <property type="match status" value="1"/>
</dbReference>
<name>T1E1R7_CUPSA</name>
<feature type="region of interest" description="Disordered" evidence="10">
    <location>
        <begin position="205"/>
        <end position="224"/>
    </location>
</feature>
<dbReference type="PANTHER" id="PTHR47968">
    <property type="entry name" value="CENTROMERE PROTEIN E"/>
    <property type="match status" value="1"/>
</dbReference>
<evidence type="ECO:0000256" key="9">
    <source>
        <dbReference type="RuleBase" id="RU000394"/>
    </source>
</evidence>
<evidence type="ECO:0000259" key="11">
    <source>
        <dbReference type="PROSITE" id="PS50067"/>
    </source>
</evidence>
<keyword evidence="2 9" id="KW-0493">Microtubule</keyword>
<dbReference type="PROSITE" id="PS50067">
    <property type="entry name" value="KINESIN_MOTOR_2"/>
    <property type="match status" value="1"/>
</dbReference>
<dbReference type="InterPro" id="IPR001752">
    <property type="entry name" value="Kinesin_motor_dom"/>
</dbReference>
<evidence type="ECO:0000256" key="3">
    <source>
        <dbReference type="ARBA" id="ARBA00022741"/>
    </source>
</evidence>
<dbReference type="Pfam" id="PF00225">
    <property type="entry name" value="Kinesin"/>
    <property type="match status" value="1"/>
</dbReference>
<evidence type="ECO:0000256" key="7">
    <source>
        <dbReference type="ARBA" id="ARBA00023212"/>
    </source>
</evidence>
<feature type="domain" description="Kinesin motor" evidence="11">
    <location>
        <begin position="16"/>
        <end position="349"/>
    </location>
</feature>
<protein>
    <recommendedName>
        <fullName evidence="9">Kinesin-like protein</fullName>
    </recommendedName>
</protein>
<evidence type="ECO:0000256" key="10">
    <source>
        <dbReference type="SAM" id="MobiDB-lite"/>
    </source>
</evidence>
<evidence type="ECO:0000256" key="8">
    <source>
        <dbReference type="PROSITE-ProRule" id="PRU00283"/>
    </source>
</evidence>
<keyword evidence="7" id="KW-0206">Cytoskeleton</keyword>
<evidence type="ECO:0000313" key="12">
    <source>
        <dbReference type="EMBL" id="JAA93007.1"/>
    </source>
</evidence>
<evidence type="ECO:0000256" key="5">
    <source>
        <dbReference type="ARBA" id="ARBA00023054"/>
    </source>
</evidence>
<dbReference type="PROSITE" id="PS00411">
    <property type="entry name" value="KINESIN_MOTOR_1"/>
    <property type="match status" value="1"/>
</dbReference>
<dbReference type="GO" id="GO:0008017">
    <property type="term" value="F:microtubule binding"/>
    <property type="evidence" value="ECO:0007669"/>
    <property type="project" value="InterPro"/>
</dbReference>
<dbReference type="SUPFAM" id="SSF52540">
    <property type="entry name" value="P-loop containing nucleoside triphosphate hydrolases"/>
    <property type="match status" value="1"/>
</dbReference>
<reference evidence="12" key="1">
    <citation type="submission" date="2013-06" db="EMBL/GenBank/DDBJ databases">
        <title>Upstream open reading frames and Kozak regions of a set of assembled transcriptome sequences from the spider Cupiennius salei.</title>
        <authorList>
            <person name="French A.S."/>
            <person name="Li A.W."/>
            <person name="Meisner S."/>
            <person name="Torkkeli P.H."/>
        </authorList>
    </citation>
    <scope>NUCLEOTIDE SEQUENCE</scope>
    <source>
        <tissue evidence="12">Leg hypodermis</tissue>
    </source>
</reference>
<feature type="compositionally biased region" description="Low complexity" evidence="10">
    <location>
        <begin position="777"/>
        <end position="796"/>
    </location>
</feature>
<accession>T1E1R7</accession>
<dbReference type="FunFam" id="3.40.850.10:FF:000056">
    <property type="entry name" value="Kinesin-like protein"/>
    <property type="match status" value="1"/>
</dbReference>
<dbReference type="GO" id="GO:0005874">
    <property type="term" value="C:microtubule"/>
    <property type="evidence" value="ECO:0007669"/>
    <property type="project" value="UniProtKB-KW"/>
</dbReference>
<comment type="similarity">
    <text evidence="8 9">Belongs to the TRAFAC class myosin-kinesin ATPase superfamily. Kinesin family.</text>
</comment>
<dbReference type="GO" id="GO:0007018">
    <property type="term" value="P:microtubule-based movement"/>
    <property type="evidence" value="ECO:0007669"/>
    <property type="project" value="InterPro"/>
</dbReference>
<dbReference type="InterPro" id="IPR019821">
    <property type="entry name" value="Kinesin_motor_CS"/>
</dbReference>
<dbReference type="AlphaFoldDB" id="T1E1R7"/>
<feature type="compositionally biased region" description="Basic and acidic residues" evidence="10">
    <location>
        <begin position="718"/>
        <end position="727"/>
    </location>
</feature>
<keyword evidence="4 8" id="KW-0067">ATP-binding</keyword>
<evidence type="ECO:0000256" key="6">
    <source>
        <dbReference type="ARBA" id="ARBA00023175"/>
    </source>
</evidence>
<feature type="binding site" evidence="8">
    <location>
        <begin position="110"/>
        <end position="117"/>
    </location>
    <ligand>
        <name>ATP</name>
        <dbReference type="ChEBI" id="CHEBI:30616"/>
    </ligand>
</feature>
<comment type="subcellular location">
    <subcellularLocation>
        <location evidence="1">Cytoplasm</location>
        <location evidence="1">Cytoskeleton</location>
    </subcellularLocation>
</comment>
<keyword evidence="5" id="KW-0175">Coiled coil</keyword>